<dbReference type="GeneID" id="9379849"/>
<comment type="similarity">
    <text evidence="1">Belongs to the GST superfamily.</text>
</comment>
<dbReference type="AlphaFoldDB" id="D6RR36"/>
<dbReference type="SUPFAM" id="SSF47616">
    <property type="entry name" value="GST C-terminal domain-like"/>
    <property type="match status" value="1"/>
</dbReference>
<dbReference type="InParanoid" id="D6RR36"/>
<dbReference type="OrthoDB" id="2098326at2759"/>
<dbReference type="RefSeq" id="XP_002910023.1">
    <property type="nucleotide sequence ID" value="XM_002909977.1"/>
</dbReference>
<dbReference type="Proteomes" id="UP000001861">
    <property type="component" value="Unassembled WGS sequence"/>
</dbReference>
<dbReference type="Gene3D" id="1.20.1050.10">
    <property type="match status" value="1"/>
</dbReference>
<dbReference type="PANTHER" id="PTHR44051">
    <property type="entry name" value="GLUTATHIONE S-TRANSFERASE-RELATED"/>
    <property type="match status" value="1"/>
</dbReference>
<proteinExistence type="inferred from homology"/>
<dbReference type="Gene3D" id="3.40.30.10">
    <property type="entry name" value="Glutaredoxin"/>
    <property type="match status" value="1"/>
</dbReference>
<dbReference type="PROSITE" id="PS50404">
    <property type="entry name" value="GST_NTER"/>
    <property type="match status" value="1"/>
</dbReference>
<dbReference type="KEGG" id="cci:CC1G_15822"/>
<dbReference type="InterPro" id="IPR004045">
    <property type="entry name" value="Glutathione_S-Trfase_N"/>
</dbReference>
<dbReference type="GO" id="GO:0004602">
    <property type="term" value="F:glutathione peroxidase activity"/>
    <property type="evidence" value="ECO:0007669"/>
    <property type="project" value="UniProtKB-ARBA"/>
</dbReference>
<dbReference type="PANTHER" id="PTHR44051:SF9">
    <property type="entry name" value="GLUTATHIONE S-TRANSFERASE 1"/>
    <property type="match status" value="1"/>
</dbReference>
<dbReference type="GO" id="GO:0004364">
    <property type="term" value="F:glutathione transferase activity"/>
    <property type="evidence" value="ECO:0007669"/>
    <property type="project" value="UniProtKB-EC"/>
</dbReference>
<dbReference type="FunFam" id="3.40.30.10:FF:000156">
    <property type="entry name" value="Glutathione S-transferase 1"/>
    <property type="match status" value="1"/>
</dbReference>
<comment type="caution">
    <text evidence="6">The sequence shown here is derived from an EMBL/GenBank/DDBJ whole genome shotgun (WGS) entry which is preliminary data.</text>
</comment>
<sequence>MSFEQQSSSATAPTLTLHHLENSRSQRILWLLEELGVPYDLKIYKRTPEKRAPKELFDVHPLGKSPVLTDGPKLTLAESGAIVEYLISRYGKDKFGLDENSDAWVENMYWAHYSEGSLQPLLTRRFIYKIVPDRTPFLIRPVARLLFNNLDSVLIAPELEKHGKLIESRLEEVSSTGGWLAGQSHPTSSDFILSFTLEVFTLAAPEYAGPKTKQYVEKIKSSAAYQRVSSIFDSI</sequence>
<dbReference type="CDD" id="cd03046">
    <property type="entry name" value="GST_N_GTT1_like"/>
    <property type="match status" value="1"/>
</dbReference>
<dbReference type="SFLD" id="SFLDG00358">
    <property type="entry name" value="Main_(cytGST)"/>
    <property type="match status" value="1"/>
</dbReference>
<dbReference type="EC" id="2.5.1.18" evidence="2"/>
<dbReference type="eggNOG" id="KOG0867">
    <property type="taxonomic scope" value="Eukaryota"/>
</dbReference>
<dbReference type="GO" id="GO:0005737">
    <property type="term" value="C:cytoplasm"/>
    <property type="evidence" value="ECO:0007669"/>
    <property type="project" value="UniProtKB-ARBA"/>
</dbReference>
<dbReference type="EMBL" id="AACS02000045">
    <property type="protein sequence ID" value="EFI26529.1"/>
    <property type="molecule type" value="Genomic_DNA"/>
</dbReference>
<protein>
    <recommendedName>
        <fullName evidence="2">glutathione transferase</fullName>
        <ecNumber evidence="2">2.5.1.18</ecNumber>
    </recommendedName>
</protein>
<feature type="domain" description="GST N-terminal" evidence="5">
    <location>
        <begin position="12"/>
        <end position="94"/>
    </location>
</feature>
<dbReference type="Pfam" id="PF02798">
    <property type="entry name" value="GST_N"/>
    <property type="match status" value="1"/>
</dbReference>
<dbReference type="SUPFAM" id="SSF52833">
    <property type="entry name" value="Thioredoxin-like"/>
    <property type="match status" value="1"/>
</dbReference>
<accession>D6RR36</accession>
<keyword evidence="3 6" id="KW-0808">Transferase</keyword>
<reference evidence="6 7" key="1">
    <citation type="journal article" date="2010" name="Proc. Natl. Acad. Sci. U.S.A.">
        <title>Insights into evolution of multicellular fungi from the assembled chromosomes of the mushroom Coprinopsis cinerea (Coprinus cinereus).</title>
        <authorList>
            <person name="Stajich J.E."/>
            <person name="Wilke S.K."/>
            <person name="Ahren D."/>
            <person name="Au C.H."/>
            <person name="Birren B.W."/>
            <person name="Borodovsky M."/>
            <person name="Burns C."/>
            <person name="Canback B."/>
            <person name="Casselton L.A."/>
            <person name="Cheng C.K."/>
            <person name="Deng J."/>
            <person name="Dietrich F.S."/>
            <person name="Fargo D.C."/>
            <person name="Farman M.L."/>
            <person name="Gathman A.C."/>
            <person name="Goldberg J."/>
            <person name="Guigo R."/>
            <person name="Hoegger P.J."/>
            <person name="Hooker J.B."/>
            <person name="Huggins A."/>
            <person name="James T.Y."/>
            <person name="Kamada T."/>
            <person name="Kilaru S."/>
            <person name="Kodira C."/>
            <person name="Kues U."/>
            <person name="Kupfer D."/>
            <person name="Kwan H.S."/>
            <person name="Lomsadze A."/>
            <person name="Li W."/>
            <person name="Lilly W.W."/>
            <person name="Ma L.J."/>
            <person name="Mackey A.J."/>
            <person name="Manning G."/>
            <person name="Martin F."/>
            <person name="Muraguchi H."/>
            <person name="Natvig D.O."/>
            <person name="Palmerini H."/>
            <person name="Ramesh M.A."/>
            <person name="Rehmeyer C.J."/>
            <person name="Roe B.A."/>
            <person name="Shenoy N."/>
            <person name="Stanke M."/>
            <person name="Ter-Hovhannisyan V."/>
            <person name="Tunlid A."/>
            <person name="Velagapudi R."/>
            <person name="Vision T.J."/>
            <person name="Zeng Q."/>
            <person name="Zolan M.E."/>
            <person name="Pukkila P.J."/>
        </authorList>
    </citation>
    <scope>NUCLEOTIDE SEQUENCE [LARGE SCALE GENOMIC DNA]</scope>
    <source>
        <strain evidence="7">Okayama-7 / 130 / ATCC MYA-4618 / FGSC 9003</strain>
    </source>
</reference>
<dbReference type="VEuPathDB" id="FungiDB:CC1G_15822"/>
<dbReference type="InterPro" id="IPR036249">
    <property type="entry name" value="Thioredoxin-like_sf"/>
</dbReference>
<evidence type="ECO:0000256" key="2">
    <source>
        <dbReference type="ARBA" id="ARBA00012452"/>
    </source>
</evidence>
<organism evidence="6 7">
    <name type="scientific">Coprinopsis cinerea (strain Okayama-7 / 130 / ATCC MYA-4618 / FGSC 9003)</name>
    <name type="common">Inky cap fungus</name>
    <name type="synonym">Hormographiella aspergillata</name>
    <dbReference type="NCBI Taxonomy" id="240176"/>
    <lineage>
        <taxon>Eukaryota</taxon>
        <taxon>Fungi</taxon>
        <taxon>Dikarya</taxon>
        <taxon>Basidiomycota</taxon>
        <taxon>Agaricomycotina</taxon>
        <taxon>Agaricomycetes</taxon>
        <taxon>Agaricomycetidae</taxon>
        <taxon>Agaricales</taxon>
        <taxon>Agaricineae</taxon>
        <taxon>Psathyrellaceae</taxon>
        <taxon>Coprinopsis</taxon>
    </lineage>
</organism>
<dbReference type="InterPro" id="IPR036282">
    <property type="entry name" value="Glutathione-S-Trfase_C_sf"/>
</dbReference>
<dbReference type="InterPro" id="IPR040079">
    <property type="entry name" value="Glutathione_S-Trfase"/>
</dbReference>
<evidence type="ECO:0000256" key="4">
    <source>
        <dbReference type="ARBA" id="ARBA00047960"/>
    </source>
</evidence>
<dbReference type="HOGENOM" id="CLU_011226_15_5_1"/>
<dbReference type="OMA" id="GYYIHEY"/>
<evidence type="ECO:0000256" key="1">
    <source>
        <dbReference type="ARBA" id="ARBA00007409"/>
    </source>
</evidence>
<dbReference type="STRING" id="240176.D6RR36"/>
<evidence type="ECO:0000259" key="5">
    <source>
        <dbReference type="PROSITE" id="PS50404"/>
    </source>
</evidence>
<comment type="catalytic activity">
    <reaction evidence="4">
        <text>RX + glutathione = an S-substituted glutathione + a halide anion + H(+)</text>
        <dbReference type="Rhea" id="RHEA:16437"/>
        <dbReference type="ChEBI" id="CHEBI:15378"/>
        <dbReference type="ChEBI" id="CHEBI:16042"/>
        <dbReference type="ChEBI" id="CHEBI:17792"/>
        <dbReference type="ChEBI" id="CHEBI:57925"/>
        <dbReference type="ChEBI" id="CHEBI:90779"/>
        <dbReference type="EC" id="2.5.1.18"/>
    </reaction>
</comment>
<evidence type="ECO:0000313" key="6">
    <source>
        <dbReference type="EMBL" id="EFI26529.1"/>
    </source>
</evidence>
<dbReference type="FunCoup" id="D6RR36">
    <property type="interactions" value="277"/>
</dbReference>
<evidence type="ECO:0000256" key="3">
    <source>
        <dbReference type="ARBA" id="ARBA00022679"/>
    </source>
</evidence>
<keyword evidence="7" id="KW-1185">Reference proteome</keyword>
<gene>
    <name evidence="6" type="ORF">CC1G_15822</name>
</gene>
<dbReference type="SFLD" id="SFLDS00019">
    <property type="entry name" value="Glutathione_Transferase_(cytos"/>
    <property type="match status" value="1"/>
</dbReference>
<evidence type="ECO:0000313" key="7">
    <source>
        <dbReference type="Proteomes" id="UP000001861"/>
    </source>
</evidence>
<name>D6RR36_COPC7</name>